<keyword evidence="3 6" id="KW-0560">Oxidoreductase</keyword>
<organism evidence="8 9">
    <name type="scientific">Sagittula salina</name>
    <dbReference type="NCBI Taxonomy" id="2820268"/>
    <lineage>
        <taxon>Bacteria</taxon>
        <taxon>Pseudomonadati</taxon>
        <taxon>Pseudomonadota</taxon>
        <taxon>Alphaproteobacteria</taxon>
        <taxon>Rhodobacterales</taxon>
        <taxon>Roseobacteraceae</taxon>
        <taxon>Sagittula</taxon>
    </lineage>
</organism>
<evidence type="ECO:0000256" key="2">
    <source>
        <dbReference type="ARBA" id="ARBA00022862"/>
    </source>
</evidence>
<dbReference type="EC" id="1.11.1.27" evidence="6"/>
<dbReference type="Gene3D" id="3.40.30.10">
    <property type="entry name" value="Glutaredoxin"/>
    <property type="match status" value="1"/>
</dbReference>
<keyword evidence="1 6" id="KW-0575">Peroxidase</keyword>
<accession>A0A940MMF4</accession>
<evidence type="ECO:0000256" key="6">
    <source>
        <dbReference type="RuleBase" id="RU366011"/>
    </source>
</evidence>
<dbReference type="GO" id="GO:0005737">
    <property type="term" value="C:cytoplasm"/>
    <property type="evidence" value="ECO:0007669"/>
    <property type="project" value="TreeGrafter"/>
</dbReference>
<name>A0A940MMF4_9RHOB</name>
<dbReference type="PANTHER" id="PTHR10430:SF16">
    <property type="entry name" value="PEROXIREDOXIN-5, MITOCHONDRIAL"/>
    <property type="match status" value="1"/>
</dbReference>
<dbReference type="EMBL" id="JAGISH010000003">
    <property type="protein sequence ID" value="MBP0482233.1"/>
    <property type="molecule type" value="Genomic_DNA"/>
</dbReference>
<comment type="catalytic activity">
    <reaction evidence="6">
        <text>a hydroperoxide + 2 glutathione = an alcohol + glutathione disulfide + H2O</text>
        <dbReference type="Rhea" id="RHEA:62632"/>
        <dbReference type="ChEBI" id="CHEBI:15377"/>
        <dbReference type="ChEBI" id="CHEBI:30879"/>
        <dbReference type="ChEBI" id="CHEBI:35924"/>
        <dbReference type="ChEBI" id="CHEBI:57925"/>
        <dbReference type="ChEBI" id="CHEBI:58297"/>
        <dbReference type="EC" id="1.11.1.27"/>
    </reaction>
</comment>
<dbReference type="PROSITE" id="PS51352">
    <property type="entry name" value="THIOREDOXIN_2"/>
    <property type="match status" value="1"/>
</dbReference>
<reference evidence="8" key="1">
    <citation type="submission" date="2021-03" db="EMBL/GenBank/DDBJ databases">
        <title>Sagittula salina sp. nov. strain M10.9X isolated from the marine waste.</title>
        <authorList>
            <person name="Satari L."/>
            <person name="Molina-Menor E."/>
            <person name="Vidal-Verdu A."/>
            <person name="Pascual J."/>
            <person name="Pereto J."/>
            <person name="Porcar M."/>
        </authorList>
    </citation>
    <scope>NUCLEOTIDE SEQUENCE</scope>
    <source>
        <strain evidence="8">M10.9X</strain>
    </source>
</reference>
<gene>
    <name evidence="8" type="ORF">J5474_06980</name>
</gene>
<dbReference type="InterPro" id="IPR036249">
    <property type="entry name" value="Thioredoxin-like_sf"/>
</dbReference>
<evidence type="ECO:0000256" key="1">
    <source>
        <dbReference type="ARBA" id="ARBA00022559"/>
    </source>
</evidence>
<dbReference type="SUPFAM" id="SSF52833">
    <property type="entry name" value="Thioredoxin-like"/>
    <property type="match status" value="1"/>
</dbReference>
<protein>
    <recommendedName>
        <fullName evidence="6">Glutathione-dependent peroxiredoxin</fullName>
        <ecNumber evidence="6">1.11.1.27</ecNumber>
    </recommendedName>
</protein>
<keyword evidence="2 6" id="KW-0049">Antioxidant</keyword>
<dbReference type="InterPro" id="IPR013766">
    <property type="entry name" value="Thioredoxin_domain"/>
</dbReference>
<evidence type="ECO:0000313" key="8">
    <source>
        <dbReference type="EMBL" id="MBP0482233.1"/>
    </source>
</evidence>
<dbReference type="RefSeq" id="WP_209360092.1">
    <property type="nucleotide sequence ID" value="NZ_JAGISH010000003.1"/>
</dbReference>
<dbReference type="GO" id="GO:0042744">
    <property type="term" value="P:hydrogen peroxide catabolic process"/>
    <property type="evidence" value="ECO:0007669"/>
    <property type="project" value="TreeGrafter"/>
</dbReference>
<comment type="function">
    <text evidence="6">Thiol-specific peroxidase that catalyzes the reduction of hydrogen peroxide and organic hydroperoxides to water and alcohols, respectively. Plays a role in cell protection against oxidative stress by detoxifying peroxides.</text>
</comment>
<dbReference type="Pfam" id="PF08534">
    <property type="entry name" value="Redoxin"/>
    <property type="match status" value="1"/>
</dbReference>
<dbReference type="AlphaFoldDB" id="A0A940MMF4"/>
<keyword evidence="4 6" id="KW-0676">Redox-active center</keyword>
<evidence type="ECO:0000259" key="7">
    <source>
        <dbReference type="PROSITE" id="PS51352"/>
    </source>
</evidence>
<dbReference type="GO" id="GO:0034599">
    <property type="term" value="P:cellular response to oxidative stress"/>
    <property type="evidence" value="ECO:0007669"/>
    <property type="project" value="InterPro"/>
</dbReference>
<dbReference type="InterPro" id="IPR013740">
    <property type="entry name" value="Redoxin"/>
</dbReference>
<evidence type="ECO:0000256" key="3">
    <source>
        <dbReference type="ARBA" id="ARBA00023002"/>
    </source>
</evidence>
<feature type="domain" description="Thioredoxin" evidence="7">
    <location>
        <begin position="3"/>
        <end position="162"/>
    </location>
</feature>
<feature type="active site" description="Cysteine sulfenic acid (-SOH) intermediate" evidence="5">
    <location>
        <position position="49"/>
    </location>
</feature>
<sequence length="162" mass="16896">MAISKGDRLPEATLLRIGENGPEGVETGDLAKGRKLVIFALPGAYTGTCTNAHVPSFIQTKDAFAEKGVDEILCVSVNDPFVMDAWSRHTGADKAGIGFLADPEGVFTKAMGMEFSAPPAGLIGRSKRYAMIVEDGTVTALAAEESPGVCTTSCGEAMLELA</sequence>
<dbReference type="InterPro" id="IPR037944">
    <property type="entry name" value="PRX5-like"/>
</dbReference>
<proteinExistence type="inferred from homology"/>
<dbReference type="Proteomes" id="UP000675940">
    <property type="component" value="Unassembled WGS sequence"/>
</dbReference>
<dbReference type="CDD" id="cd03013">
    <property type="entry name" value="PRX5_like"/>
    <property type="match status" value="1"/>
</dbReference>
<keyword evidence="9" id="KW-1185">Reference proteome</keyword>
<dbReference type="FunFam" id="3.40.30.10:FF:000020">
    <property type="entry name" value="Peroxiredoxin"/>
    <property type="match status" value="1"/>
</dbReference>
<dbReference type="GO" id="GO:0045454">
    <property type="term" value="P:cell redox homeostasis"/>
    <property type="evidence" value="ECO:0007669"/>
    <property type="project" value="TreeGrafter"/>
</dbReference>
<evidence type="ECO:0000256" key="4">
    <source>
        <dbReference type="ARBA" id="ARBA00023284"/>
    </source>
</evidence>
<evidence type="ECO:0000256" key="5">
    <source>
        <dbReference type="PIRSR" id="PIRSR637944-1"/>
    </source>
</evidence>
<comment type="caution">
    <text evidence="8">The sequence shown here is derived from an EMBL/GenBank/DDBJ whole genome shotgun (WGS) entry which is preliminary data.</text>
</comment>
<comment type="similarity">
    <text evidence="6">Belongs to the peroxiredoxin family. Prx5 subfamily.</text>
</comment>
<dbReference type="PANTHER" id="PTHR10430">
    <property type="entry name" value="PEROXIREDOXIN"/>
    <property type="match status" value="1"/>
</dbReference>
<evidence type="ECO:0000313" key="9">
    <source>
        <dbReference type="Proteomes" id="UP000675940"/>
    </source>
</evidence>
<dbReference type="GO" id="GO:0008379">
    <property type="term" value="F:thioredoxin peroxidase activity"/>
    <property type="evidence" value="ECO:0007669"/>
    <property type="project" value="InterPro"/>
</dbReference>